<protein>
    <submittedName>
        <fullName evidence="7">Paraquat-inducible protein A</fullName>
    </submittedName>
</protein>
<evidence type="ECO:0000256" key="3">
    <source>
        <dbReference type="ARBA" id="ARBA00022519"/>
    </source>
</evidence>
<gene>
    <name evidence="7" type="ORF">JCM19232_4357</name>
</gene>
<dbReference type="InterPro" id="IPR007498">
    <property type="entry name" value="PqiA-like"/>
</dbReference>
<keyword evidence="5" id="KW-1133">Transmembrane helix</keyword>
<evidence type="ECO:0000313" key="8">
    <source>
        <dbReference type="Proteomes" id="UP000031670"/>
    </source>
</evidence>
<dbReference type="Proteomes" id="UP000031670">
    <property type="component" value="Unassembled WGS sequence"/>
</dbReference>
<organism evidence="7 8">
    <name type="scientific">Vibrio ishigakensis</name>
    <dbReference type="NCBI Taxonomy" id="1481914"/>
    <lineage>
        <taxon>Bacteria</taxon>
        <taxon>Pseudomonadati</taxon>
        <taxon>Pseudomonadota</taxon>
        <taxon>Gammaproteobacteria</taxon>
        <taxon>Vibrionales</taxon>
        <taxon>Vibrionaceae</taxon>
        <taxon>Vibrio</taxon>
    </lineage>
</organism>
<dbReference type="AlphaFoldDB" id="A0A0B8PCT1"/>
<proteinExistence type="predicted"/>
<name>A0A0B8PCT1_9VIBR</name>
<evidence type="ECO:0000256" key="2">
    <source>
        <dbReference type="ARBA" id="ARBA00022475"/>
    </source>
</evidence>
<evidence type="ECO:0000256" key="5">
    <source>
        <dbReference type="ARBA" id="ARBA00022989"/>
    </source>
</evidence>
<evidence type="ECO:0000256" key="4">
    <source>
        <dbReference type="ARBA" id="ARBA00022692"/>
    </source>
</evidence>
<keyword evidence="3" id="KW-0997">Cell inner membrane</keyword>
<reference evidence="7 8" key="2">
    <citation type="submission" date="2015-01" db="EMBL/GenBank/DDBJ databases">
        <authorList>
            <consortium name="NBRP consortium"/>
            <person name="Sawabe T."/>
            <person name="Meirelles P."/>
            <person name="Feng G."/>
            <person name="Sayaka M."/>
            <person name="Hattori M."/>
            <person name="Ohkuma M."/>
        </authorList>
    </citation>
    <scope>NUCLEOTIDE SEQUENCE [LARGE SCALE GENOMIC DNA]</scope>
    <source>
        <strain evidence="7 8">JCM19232</strain>
    </source>
</reference>
<keyword evidence="4" id="KW-0812">Transmembrane</keyword>
<dbReference type="GO" id="GO:0005886">
    <property type="term" value="C:plasma membrane"/>
    <property type="evidence" value="ECO:0007669"/>
    <property type="project" value="UniProtKB-SubCell"/>
</dbReference>
<reference evidence="7 8" key="1">
    <citation type="submission" date="2015-01" db="EMBL/GenBank/DDBJ databases">
        <title>Vibrio sp. C5 JCM 19232 whole genome shotgun sequence.</title>
        <authorList>
            <person name="Sawabe T."/>
            <person name="Meirelles P."/>
            <person name="Feng G."/>
            <person name="Sayaka M."/>
            <person name="Hattori M."/>
            <person name="Ohkuma M."/>
        </authorList>
    </citation>
    <scope>NUCLEOTIDE SEQUENCE [LARGE SCALE GENOMIC DNA]</scope>
    <source>
        <strain evidence="7 8">JCM19232</strain>
    </source>
</reference>
<evidence type="ECO:0000256" key="1">
    <source>
        <dbReference type="ARBA" id="ARBA00004533"/>
    </source>
</evidence>
<keyword evidence="2" id="KW-1003">Cell membrane</keyword>
<dbReference type="PANTHER" id="PTHR30462:SF1">
    <property type="entry name" value="INTERMEMBRANE TRANSPORT PROTEIN YEBS"/>
    <property type="match status" value="1"/>
</dbReference>
<sequence length="150" mass="16809">MATIALIPANVIPISILYANGVRIEDTIFSGVISLVNNDMLIIAIIIFIASIVVPVAKILGILYLLLCIHFKRTVFHKQRMVLFYIVKWIGKWSMVDIFVMSIMLTLVDRGQILNFTPGYGAVAFGVVVVFTMFAADTLDPKLIWKNYSK</sequence>
<keyword evidence="6" id="KW-0472">Membrane</keyword>
<dbReference type="PANTHER" id="PTHR30462">
    <property type="entry name" value="INTERMEMBRANE TRANSPORT PROTEIN PQIB-RELATED"/>
    <property type="match status" value="1"/>
</dbReference>
<dbReference type="InterPro" id="IPR051800">
    <property type="entry name" value="PqiA-PqiB_transport"/>
</dbReference>
<comment type="caution">
    <text evidence="7">The sequence shown here is derived from an EMBL/GenBank/DDBJ whole genome shotgun (WGS) entry which is preliminary data.</text>
</comment>
<accession>A0A0B8PCT1</accession>
<evidence type="ECO:0000256" key="6">
    <source>
        <dbReference type="ARBA" id="ARBA00023136"/>
    </source>
</evidence>
<evidence type="ECO:0000313" key="7">
    <source>
        <dbReference type="EMBL" id="GAM64665.1"/>
    </source>
</evidence>
<comment type="subcellular location">
    <subcellularLocation>
        <location evidence="1">Cell inner membrane</location>
    </subcellularLocation>
</comment>
<dbReference type="EMBL" id="BBSA01000014">
    <property type="protein sequence ID" value="GAM64665.1"/>
    <property type="molecule type" value="Genomic_DNA"/>
</dbReference>
<dbReference type="Pfam" id="PF04403">
    <property type="entry name" value="PqiA"/>
    <property type="match status" value="1"/>
</dbReference>